<dbReference type="EMBL" id="LT906449">
    <property type="protein sequence ID" value="SNV15155.1"/>
    <property type="molecule type" value="Genomic_DNA"/>
</dbReference>
<gene>
    <name evidence="2" type="ORF">AXF12_10745</name>
    <name evidence="3" type="ORF">SAMEA44541418_02006</name>
</gene>
<name>A0AAX2H006_9FLAO</name>
<feature type="domain" description="Outer membrane protein beta-barrel" evidence="1">
    <location>
        <begin position="20"/>
        <end position="206"/>
    </location>
</feature>
<protein>
    <submittedName>
        <fullName evidence="2">PorT protein</fullName>
    </submittedName>
</protein>
<evidence type="ECO:0000259" key="1">
    <source>
        <dbReference type="Pfam" id="PF13568"/>
    </source>
</evidence>
<dbReference type="InterPro" id="IPR025665">
    <property type="entry name" value="Beta-barrel_OMP_2"/>
</dbReference>
<keyword evidence="4" id="KW-1185">Reference proteome</keyword>
<reference evidence="2 4" key="1">
    <citation type="submission" date="2016-02" db="EMBL/GenBank/DDBJ databases">
        <authorList>
            <person name="Holder M.E."/>
            <person name="Ajami N.J."/>
            <person name="Petrosino J.F."/>
        </authorList>
    </citation>
    <scope>NUCLEOTIDE SEQUENCE [LARGE SCALE GENOMIC DNA]</scope>
    <source>
        <strain evidence="2 4">CCUG 32990</strain>
    </source>
</reference>
<evidence type="ECO:0000313" key="3">
    <source>
        <dbReference type="EMBL" id="SNV15155.1"/>
    </source>
</evidence>
<organism evidence="3 5">
    <name type="scientific">Capnocytophaga haemolytica</name>
    <dbReference type="NCBI Taxonomy" id="45243"/>
    <lineage>
        <taxon>Bacteria</taxon>
        <taxon>Pseudomonadati</taxon>
        <taxon>Bacteroidota</taxon>
        <taxon>Flavobacteriia</taxon>
        <taxon>Flavobacteriales</taxon>
        <taxon>Flavobacteriaceae</taxon>
        <taxon>Capnocytophaga</taxon>
    </lineage>
</organism>
<dbReference type="Pfam" id="PF13568">
    <property type="entry name" value="OMP_b-brl_2"/>
    <property type="match status" value="1"/>
</dbReference>
<evidence type="ECO:0000313" key="5">
    <source>
        <dbReference type="Proteomes" id="UP000215539"/>
    </source>
</evidence>
<dbReference type="Proteomes" id="UP000065822">
    <property type="component" value="Chromosome"/>
</dbReference>
<dbReference type="RefSeq" id="WP_066431044.1">
    <property type="nucleotide sequence ID" value="NZ_CP014227.1"/>
</dbReference>
<evidence type="ECO:0000313" key="2">
    <source>
        <dbReference type="EMBL" id="AMD85950.1"/>
    </source>
</evidence>
<dbReference type="AlphaFoldDB" id="A0AAX2H006"/>
<dbReference type="Gene3D" id="2.40.160.20">
    <property type="match status" value="1"/>
</dbReference>
<dbReference type="EMBL" id="CP014227">
    <property type="protein sequence ID" value="AMD85950.1"/>
    <property type="molecule type" value="Genomic_DNA"/>
</dbReference>
<accession>A0AAX2H006</accession>
<dbReference type="KEGG" id="chg:AXF12_10745"/>
<evidence type="ECO:0000313" key="4">
    <source>
        <dbReference type="Proteomes" id="UP000065822"/>
    </source>
</evidence>
<proteinExistence type="predicted"/>
<reference evidence="3 5" key="2">
    <citation type="submission" date="2017-06" db="EMBL/GenBank/DDBJ databases">
        <authorList>
            <consortium name="Pathogen Informatics"/>
        </authorList>
    </citation>
    <scope>NUCLEOTIDE SEQUENCE [LARGE SCALE GENOMIC DNA]</scope>
    <source>
        <strain evidence="3 5">NCTC12947</strain>
    </source>
</reference>
<dbReference type="Proteomes" id="UP000215539">
    <property type="component" value="Chromosome 1"/>
</dbReference>
<sequence>MLRKITLCIFLILGIKGAYAQFKEPLENLEHFDEKPFQWGYYFGANGFDFKIDYKDLNYQTSRLREIQIDRNLGFNVGLTGSARLIDFIDLRIEPGLVYNKRVLVFPGFNNENDAKREVQSTYIYIPLLFKFSAKRWYNVKPYITAGGSMVFNLSSNANLNIDNSEKTFRATRNVFFYEFGLGLDLYTPYFRMSPSLRMLFSLNNELTPDRDPNSPWTSNVNKIQTRGFLINLNFE</sequence>